<proteinExistence type="predicted"/>
<protein>
    <submittedName>
        <fullName evidence="1">Uncharacterized protein</fullName>
    </submittedName>
</protein>
<evidence type="ECO:0000313" key="2">
    <source>
        <dbReference type="Proteomes" id="UP000551878"/>
    </source>
</evidence>
<keyword evidence="2" id="KW-1185">Reference proteome</keyword>
<accession>A0A840QTY3</accession>
<name>A0A840QTY3_9BACI</name>
<reference evidence="1 2" key="1">
    <citation type="submission" date="2020-08" db="EMBL/GenBank/DDBJ databases">
        <title>Genomic Encyclopedia of Type Strains, Phase IV (KMG-IV): sequencing the most valuable type-strain genomes for metagenomic binning, comparative biology and taxonomic classification.</title>
        <authorList>
            <person name="Goeker M."/>
        </authorList>
    </citation>
    <scope>NUCLEOTIDE SEQUENCE [LARGE SCALE GENOMIC DNA]</scope>
    <source>
        <strain evidence="1 2">DSM 24696</strain>
    </source>
</reference>
<evidence type="ECO:0000313" key="1">
    <source>
        <dbReference type="EMBL" id="MBB5174810.1"/>
    </source>
</evidence>
<comment type="caution">
    <text evidence="1">The sequence shown here is derived from an EMBL/GenBank/DDBJ whole genome shotgun (WGS) entry which is preliminary data.</text>
</comment>
<dbReference type="RefSeq" id="WP_184665216.1">
    <property type="nucleotide sequence ID" value="NZ_JACHHB010000017.1"/>
</dbReference>
<gene>
    <name evidence="1" type="ORF">HNQ41_003033</name>
</gene>
<dbReference type="AlphaFoldDB" id="A0A840QTY3"/>
<organism evidence="1 2">
    <name type="scientific">Texcoconibacillus texcoconensis</name>
    <dbReference type="NCBI Taxonomy" id="1095777"/>
    <lineage>
        <taxon>Bacteria</taxon>
        <taxon>Bacillati</taxon>
        <taxon>Bacillota</taxon>
        <taxon>Bacilli</taxon>
        <taxon>Bacillales</taxon>
        <taxon>Bacillaceae</taxon>
        <taxon>Texcoconibacillus</taxon>
    </lineage>
</organism>
<dbReference type="Proteomes" id="UP000551878">
    <property type="component" value="Unassembled WGS sequence"/>
</dbReference>
<dbReference type="EMBL" id="JACHHB010000017">
    <property type="protein sequence ID" value="MBB5174810.1"/>
    <property type="molecule type" value="Genomic_DNA"/>
</dbReference>
<sequence length="107" mass="12261">MIRCDWKSLGEDDLIMIDNEINPHMGAVVIATWEEGTVHLVSHGIKGYRQELLLMELAKVWCAGFEKNTVISGGLPLTIESENEYCELVDQLWVCFFDLMMERKKAN</sequence>